<comment type="catalytic activity">
    <reaction evidence="1">
        <text>ATP + protein L-histidine = ADP + protein N-phospho-L-histidine.</text>
        <dbReference type="EC" id="2.7.13.3"/>
    </reaction>
</comment>
<dbReference type="PROSITE" id="PS50109">
    <property type="entry name" value="HIS_KIN"/>
    <property type="match status" value="1"/>
</dbReference>
<evidence type="ECO:0000256" key="4">
    <source>
        <dbReference type="ARBA" id="ARBA00022777"/>
    </source>
</evidence>
<feature type="domain" description="Histidine kinase" evidence="6">
    <location>
        <begin position="1"/>
        <end position="162"/>
    </location>
</feature>
<protein>
    <recommendedName>
        <fullName evidence="2">histidine kinase</fullName>
        <ecNumber evidence="2">2.7.13.3</ecNumber>
    </recommendedName>
</protein>
<dbReference type="RefSeq" id="WP_413259963.1">
    <property type="nucleotide sequence ID" value="NZ_JBHFNS010000090.1"/>
</dbReference>
<name>A0ABV4YI27_9CYAN</name>
<dbReference type="InterPro" id="IPR005467">
    <property type="entry name" value="His_kinase_dom"/>
</dbReference>
<proteinExistence type="predicted"/>
<evidence type="ECO:0000256" key="1">
    <source>
        <dbReference type="ARBA" id="ARBA00000085"/>
    </source>
</evidence>
<keyword evidence="3" id="KW-0808">Transferase</keyword>
<dbReference type="Pfam" id="PF02518">
    <property type="entry name" value="HATPase_c"/>
    <property type="match status" value="1"/>
</dbReference>
<dbReference type="Proteomes" id="UP001576776">
    <property type="component" value="Unassembled WGS sequence"/>
</dbReference>
<keyword evidence="5" id="KW-0902">Two-component regulatory system</keyword>
<dbReference type="InterPro" id="IPR004358">
    <property type="entry name" value="Sig_transdc_His_kin-like_C"/>
</dbReference>
<organism evidence="7 8">
    <name type="scientific">Floridaenema fluviatile BLCC-F154</name>
    <dbReference type="NCBI Taxonomy" id="3153640"/>
    <lineage>
        <taxon>Bacteria</taxon>
        <taxon>Bacillati</taxon>
        <taxon>Cyanobacteriota</taxon>
        <taxon>Cyanophyceae</taxon>
        <taxon>Oscillatoriophycideae</taxon>
        <taxon>Aerosakkonematales</taxon>
        <taxon>Aerosakkonemataceae</taxon>
        <taxon>Floridanema</taxon>
        <taxon>Floridanema fluviatile</taxon>
    </lineage>
</organism>
<gene>
    <name evidence="7" type="ORF">ACE1B6_24795</name>
</gene>
<dbReference type="EMBL" id="JBHFNS010000090">
    <property type="protein sequence ID" value="MFB2938479.1"/>
    <property type="molecule type" value="Genomic_DNA"/>
</dbReference>
<evidence type="ECO:0000259" key="6">
    <source>
        <dbReference type="PROSITE" id="PS50109"/>
    </source>
</evidence>
<evidence type="ECO:0000256" key="2">
    <source>
        <dbReference type="ARBA" id="ARBA00012438"/>
    </source>
</evidence>
<dbReference type="InterPro" id="IPR003594">
    <property type="entry name" value="HATPase_dom"/>
</dbReference>
<dbReference type="InterPro" id="IPR036890">
    <property type="entry name" value="HATPase_C_sf"/>
</dbReference>
<dbReference type="PANTHER" id="PTHR43047:SF72">
    <property type="entry name" value="OSMOSENSING HISTIDINE PROTEIN KINASE SLN1"/>
    <property type="match status" value="1"/>
</dbReference>
<dbReference type="PRINTS" id="PR00344">
    <property type="entry name" value="BCTRLSENSOR"/>
</dbReference>
<accession>A0ABV4YI27</accession>
<evidence type="ECO:0000313" key="7">
    <source>
        <dbReference type="EMBL" id="MFB2938479.1"/>
    </source>
</evidence>
<dbReference type="SUPFAM" id="SSF55874">
    <property type="entry name" value="ATPase domain of HSP90 chaperone/DNA topoisomerase II/histidine kinase"/>
    <property type="match status" value="1"/>
</dbReference>
<dbReference type="Gene3D" id="3.30.565.10">
    <property type="entry name" value="Histidine kinase-like ATPase, C-terminal domain"/>
    <property type="match status" value="1"/>
</dbReference>
<dbReference type="EC" id="2.7.13.3" evidence="2"/>
<evidence type="ECO:0000256" key="5">
    <source>
        <dbReference type="ARBA" id="ARBA00023012"/>
    </source>
</evidence>
<keyword evidence="4 7" id="KW-0418">Kinase</keyword>
<keyword evidence="8" id="KW-1185">Reference proteome</keyword>
<evidence type="ECO:0000313" key="8">
    <source>
        <dbReference type="Proteomes" id="UP001576776"/>
    </source>
</evidence>
<dbReference type="GO" id="GO:0016301">
    <property type="term" value="F:kinase activity"/>
    <property type="evidence" value="ECO:0007669"/>
    <property type="project" value="UniProtKB-KW"/>
</dbReference>
<comment type="caution">
    <text evidence="7">The sequence shown here is derived from an EMBL/GenBank/DDBJ whole genome shotgun (WGS) entry which is preliminary data.</text>
</comment>
<sequence>MIEQAIESVRAIANQANLTLEWVPLNASVWASSDEIIQTLINLLGNAIKFSPANSTIWVKAEVINNLDLRITEKFPELTEINPEKYILFSITDQGRGIPKDKLESIFGRFQQVNSADAREKGGTGLGLAICKNIVQRHQGLIWVESVLGQGSTFYFTLPFED</sequence>
<dbReference type="PANTHER" id="PTHR43047">
    <property type="entry name" value="TWO-COMPONENT HISTIDINE PROTEIN KINASE"/>
    <property type="match status" value="1"/>
</dbReference>
<reference evidence="7 8" key="1">
    <citation type="submission" date="2024-09" db="EMBL/GenBank/DDBJ databases">
        <title>Floridaenema gen nov. (Aerosakkonemataceae, Aerosakkonematales ord. nov., Cyanobacteria) from benthic tropical and subtropical fresh waters, with the description of four new species.</title>
        <authorList>
            <person name="Moretto J.A."/>
            <person name="Berthold D.E."/>
            <person name="Lefler F.W."/>
            <person name="Huang I.-S."/>
            <person name="Laughinghouse H. IV."/>
        </authorList>
    </citation>
    <scope>NUCLEOTIDE SEQUENCE [LARGE SCALE GENOMIC DNA]</scope>
    <source>
        <strain evidence="7 8">BLCC-F154</strain>
    </source>
</reference>
<dbReference type="SMART" id="SM00387">
    <property type="entry name" value="HATPase_c"/>
    <property type="match status" value="1"/>
</dbReference>
<evidence type="ECO:0000256" key="3">
    <source>
        <dbReference type="ARBA" id="ARBA00022679"/>
    </source>
</evidence>